<proteinExistence type="predicted"/>
<dbReference type="Proteomes" id="UP001108089">
    <property type="component" value="Unassembled WGS sequence"/>
</dbReference>
<keyword evidence="2" id="KW-1185">Reference proteome</keyword>
<name>A0ABS9DT45_9ACTN</name>
<evidence type="ECO:0000313" key="2">
    <source>
        <dbReference type="Proteomes" id="UP001108089"/>
    </source>
</evidence>
<sequence length="97" mass="10532">MVSGQGRDFEAYPDVGPDLGMPSVEWAQSPGVAHEDKYLEPFLRRSVPEFAGVVEEVRYLWSPTWPTGHVDQVTADSANPALGSLYAVGKLISVAVE</sequence>
<gene>
    <name evidence="1" type="ORF">L1892_22355</name>
</gene>
<dbReference type="EMBL" id="JAKGCU010000032">
    <property type="protein sequence ID" value="MCF3941116.1"/>
    <property type="molecule type" value="Genomic_DNA"/>
</dbReference>
<protein>
    <submittedName>
        <fullName evidence="1">Uncharacterized protein</fullName>
    </submittedName>
</protein>
<comment type="caution">
    <text evidence="1">The sequence shown here is derived from an EMBL/GenBank/DDBJ whole genome shotgun (WGS) entry which is preliminary data.</text>
</comment>
<evidence type="ECO:0000313" key="1">
    <source>
        <dbReference type="EMBL" id="MCF3941116.1"/>
    </source>
</evidence>
<dbReference type="RefSeq" id="WP_235725980.1">
    <property type="nucleotide sequence ID" value="NZ_JAKGCU010000032.1"/>
</dbReference>
<organism evidence="1 2">
    <name type="scientific">Gordonia tangerina</name>
    <dbReference type="NCBI Taxonomy" id="2911060"/>
    <lineage>
        <taxon>Bacteria</taxon>
        <taxon>Bacillati</taxon>
        <taxon>Actinomycetota</taxon>
        <taxon>Actinomycetes</taxon>
        <taxon>Mycobacteriales</taxon>
        <taxon>Gordoniaceae</taxon>
        <taxon>Gordonia</taxon>
    </lineage>
</organism>
<accession>A0ABS9DT45</accession>
<reference evidence="1" key="1">
    <citation type="submission" date="2022-01" db="EMBL/GenBank/DDBJ databases">
        <title>Gordonia xiamenensis sp. nov., isolated from surface seawater in Xiamen.</title>
        <authorList>
            <person name="He Y.F."/>
        </authorList>
    </citation>
    <scope>NUCLEOTIDE SEQUENCE</scope>
    <source>
        <strain evidence="1">GW1C4-4</strain>
    </source>
</reference>